<sequence length="213" mass="22735">MTRVKICGIMSGDDLALALQAGADAVGFVVEIKDSRHCISAEEAADLIHKVPVYTKSVAVIHPCDLDDALRLADITRADVLQLHSSLPPSDVADLKSRTGSKLVVAVAADDGGQQAERYERVADAILLDSMVEGRLGGTGRVHDWDKSAGITRSLQVPVILAGGLDPDNVLLAIERVRPYAVDVSSGTETAGRKDPFKVRAFVEKVRRCPATQ</sequence>
<evidence type="ECO:0000256" key="2">
    <source>
        <dbReference type="ARBA" id="ARBA00012572"/>
    </source>
</evidence>
<evidence type="ECO:0000256" key="3">
    <source>
        <dbReference type="ARBA" id="ARBA00022605"/>
    </source>
</evidence>
<dbReference type="HAMAP" id="MF_00135">
    <property type="entry name" value="PRAI"/>
    <property type="match status" value="1"/>
</dbReference>
<accession>A0A0W8FBR1</accession>
<evidence type="ECO:0000256" key="5">
    <source>
        <dbReference type="ARBA" id="ARBA00023141"/>
    </source>
</evidence>
<keyword evidence="6 8" id="KW-0413">Isomerase</keyword>
<feature type="domain" description="N-(5'phosphoribosyl) anthranilate isomerase (PRAI)" evidence="7">
    <location>
        <begin position="4"/>
        <end position="204"/>
    </location>
</feature>
<dbReference type="PANTHER" id="PTHR42894">
    <property type="entry name" value="N-(5'-PHOSPHORIBOSYL)ANTHRANILATE ISOMERASE"/>
    <property type="match status" value="1"/>
</dbReference>
<organism evidence="8">
    <name type="scientific">hydrocarbon metagenome</name>
    <dbReference type="NCBI Taxonomy" id="938273"/>
    <lineage>
        <taxon>unclassified sequences</taxon>
        <taxon>metagenomes</taxon>
        <taxon>ecological metagenomes</taxon>
    </lineage>
</organism>
<dbReference type="InterPro" id="IPR011060">
    <property type="entry name" value="RibuloseP-bd_barrel"/>
</dbReference>
<protein>
    <recommendedName>
        <fullName evidence="2">phosphoribosylanthranilate isomerase</fullName>
        <ecNumber evidence="2">5.3.1.24</ecNumber>
    </recommendedName>
</protein>
<evidence type="ECO:0000259" key="7">
    <source>
        <dbReference type="Pfam" id="PF00697"/>
    </source>
</evidence>
<dbReference type="InterPro" id="IPR044643">
    <property type="entry name" value="TrpF_fam"/>
</dbReference>
<evidence type="ECO:0000256" key="4">
    <source>
        <dbReference type="ARBA" id="ARBA00022822"/>
    </source>
</evidence>
<dbReference type="SUPFAM" id="SSF51366">
    <property type="entry name" value="Ribulose-phoshate binding barrel"/>
    <property type="match status" value="1"/>
</dbReference>
<name>A0A0W8FBR1_9ZZZZ</name>
<dbReference type="Pfam" id="PF00697">
    <property type="entry name" value="PRAI"/>
    <property type="match status" value="1"/>
</dbReference>
<keyword evidence="5" id="KW-0057">Aromatic amino acid biosynthesis</keyword>
<dbReference type="GO" id="GO:0004640">
    <property type="term" value="F:phosphoribosylanthranilate isomerase activity"/>
    <property type="evidence" value="ECO:0007669"/>
    <property type="project" value="UniProtKB-EC"/>
</dbReference>
<dbReference type="EC" id="5.3.1.24" evidence="2"/>
<dbReference type="InterPro" id="IPR001240">
    <property type="entry name" value="PRAI_dom"/>
</dbReference>
<evidence type="ECO:0000313" key="8">
    <source>
        <dbReference type="EMBL" id="KUG18320.1"/>
    </source>
</evidence>
<dbReference type="AlphaFoldDB" id="A0A0W8FBR1"/>
<comment type="caution">
    <text evidence="8">The sequence shown here is derived from an EMBL/GenBank/DDBJ whole genome shotgun (WGS) entry which is preliminary data.</text>
</comment>
<dbReference type="Gene3D" id="3.20.20.70">
    <property type="entry name" value="Aldolase class I"/>
    <property type="match status" value="1"/>
</dbReference>
<evidence type="ECO:0000256" key="1">
    <source>
        <dbReference type="ARBA" id="ARBA00004664"/>
    </source>
</evidence>
<keyword evidence="3" id="KW-0028">Amino-acid biosynthesis</keyword>
<gene>
    <name evidence="8" type="ORF">ASZ90_011973</name>
</gene>
<keyword evidence="4" id="KW-0822">Tryptophan biosynthesis</keyword>
<proteinExistence type="inferred from homology"/>
<dbReference type="EMBL" id="LNQE01001388">
    <property type="protein sequence ID" value="KUG18320.1"/>
    <property type="molecule type" value="Genomic_DNA"/>
</dbReference>
<dbReference type="CDD" id="cd00405">
    <property type="entry name" value="PRAI"/>
    <property type="match status" value="1"/>
</dbReference>
<dbReference type="InterPro" id="IPR013785">
    <property type="entry name" value="Aldolase_TIM"/>
</dbReference>
<dbReference type="PANTHER" id="PTHR42894:SF1">
    <property type="entry name" value="N-(5'-PHOSPHORIBOSYL)ANTHRANILATE ISOMERASE"/>
    <property type="match status" value="1"/>
</dbReference>
<evidence type="ECO:0000256" key="6">
    <source>
        <dbReference type="ARBA" id="ARBA00023235"/>
    </source>
</evidence>
<comment type="pathway">
    <text evidence="1">Amino-acid biosynthesis; L-tryptophan biosynthesis; L-tryptophan from chorismate: step 3/5.</text>
</comment>
<dbReference type="UniPathway" id="UPA00035">
    <property type="reaction ID" value="UER00042"/>
</dbReference>
<reference evidence="8" key="1">
    <citation type="journal article" date="2015" name="Proc. Natl. Acad. Sci. U.S.A.">
        <title>Networks of energetic and metabolic interactions define dynamics in microbial communities.</title>
        <authorList>
            <person name="Embree M."/>
            <person name="Liu J.K."/>
            <person name="Al-Bassam M.M."/>
            <person name="Zengler K."/>
        </authorList>
    </citation>
    <scope>NUCLEOTIDE SEQUENCE</scope>
</reference>
<dbReference type="GO" id="GO:0000162">
    <property type="term" value="P:L-tryptophan biosynthetic process"/>
    <property type="evidence" value="ECO:0007669"/>
    <property type="project" value="UniProtKB-UniPathway"/>
</dbReference>